<dbReference type="Gene3D" id="1.10.10.60">
    <property type="entry name" value="Homeodomain-like"/>
    <property type="match status" value="1"/>
</dbReference>
<dbReference type="PATRIC" id="fig|1300348.6.peg.1243"/>
<dbReference type="InterPro" id="IPR009057">
    <property type="entry name" value="Homeodomain-like_sf"/>
</dbReference>
<dbReference type="PRINTS" id="PR00455">
    <property type="entry name" value="HTHTETR"/>
</dbReference>
<evidence type="ECO:0000259" key="3">
    <source>
        <dbReference type="PROSITE" id="PS50977"/>
    </source>
</evidence>
<dbReference type="RefSeq" id="WP_053973840.1">
    <property type="nucleotide sequence ID" value="NZ_FNUE01000001.1"/>
</dbReference>
<keyword evidence="1 2" id="KW-0238">DNA-binding</keyword>
<dbReference type="STRING" id="1300348.I602_1244"/>
<dbReference type="InterPro" id="IPR050624">
    <property type="entry name" value="HTH-type_Tx_Regulator"/>
</dbReference>
<evidence type="ECO:0000313" key="4">
    <source>
        <dbReference type="EMBL" id="KOY51684.1"/>
    </source>
</evidence>
<dbReference type="EMBL" id="FNUE01000001">
    <property type="protein sequence ID" value="SEE05624.1"/>
    <property type="molecule type" value="Genomic_DNA"/>
</dbReference>
<dbReference type="GO" id="GO:0003677">
    <property type="term" value="F:DNA binding"/>
    <property type="evidence" value="ECO:0007669"/>
    <property type="project" value="UniProtKB-UniRule"/>
</dbReference>
<evidence type="ECO:0000256" key="1">
    <source>
        <dbReference type="ARBA" id="ARBA00023125"/>
    </source>
</evidence>
<feature type="domain" description="HTH tetR-type" evidence="3">
    <location>
        <begin position="1"/>
        <end position="59"/>
    </location>
</feature>
<reference evidence="5 7" key="2">
    <citation type="submission" date="2016-10" db="EMBL/GenBank/DDBJ databases">
        <authorList>
            <person name="Varghese N."/>
            <person name="Submissions S."/>
        </authorList>
    </citation>
    <scope>NUCLEOTIDE SEQUENCE [LARGE SCALE GENOMIC DNA]</scope>
    <source>
        <strain evidence="5 7">DSW-5</strain>
    </source>
</reference>
<evidence type="ECO:0000256" key="2">
    <source>
        <dbReference type="PROSITE-ProRule" id="PRU00335"/>
    </source>
</evidence>
<comment type="caution">
    <text evidence="4">The sequence shown here is derived from an EMBL/GenBank/DDBJ whole genome shotgun (WGS) entry which is preliminary data.</text>
</comment>
<protein>
    <submittedName>
        <fullName evidence="4">Regulatory protein, TetR family</fullName>
    </submittedName>
    <submittedName>
        <fullName evidence="5">Transcriptional regulator, TetR family</fullName>
    </submittedName>
</protein>
<dbReference type="PROSITE" id="PS50977">
    <property type="entry name" value="HTH_TETR_2"/>
    <property type="match status" value="1"/>
</dbReference>
<name>A0A0N0CFC6_9FLAO</name>
<evidence type="ECO:0000313" key="6">
    <source>
        <dbReference type="Proteomes" id="UP000037716"/>
    </source>
</evidence>
<dbReference type="AlphaFoldDB" id="A0A0N0CFC6"/>
<sequence>MKDKILEKSQELFLNLGFKSVTMDEIANSLGISKKTLYKHYSNKTQLVEEVTDYLFDNICCEIDSVYDLNLNPIEELFEIKKVVLQNLKDEKSSPQYQLQKYYPKIYFELKNKQFEVMQGSIKENLNTGINLNLYRAEIDIEFISRLYFHGLIGVRDRDLFPLQQYSMNNLITNYLDYHLRGIATEKGIEELENQLNKQSVIYE</sequence>
<dbReference type="Pfam" id="PF00440">
    <property type="entry name" value="TetR_N"/>
    <property type="match status" value="1"/>
</dbReference>
<dbReference type="PANTHER" id="PTHR43479:SF11">
    <property type="entry name" value="ACREF_ENVCD OPERON REPRESSOR-RELATED"/>
    <property type="match status" value="1"/>
</dbReference>
<organism evidence="4 6">
    <name type="scientific">Polaribacter dokdonensis DSW-5</name>
    <dbReference type="NCBI Taxonomy" id="1300348"/>
    <lineage>
        <taxon>Bacteria</taxon>
        <taxon>Pseudomonadati</taxon>
        <taxon>Bacteroidota</taxon>
        <taxon>Flavobacteriia</taxon>
        <taxon>Flavobacteriales</taxon>
        <taxon>Flavobacteriaceae</taxon>
    </lineage>
</organism>
<dbReference type="Gene3D" id="1.10.357.10">
    <property type="entry name" value="Tetracycline Repressor, domain 2"/>
    <property type="match status" value="1"/>
</dbReference>
<dbReference type="OrthoDB" id="881297at2"/>
<dbReference type="InterPro" id="IPR001647">
    <property type="entry name" value="HTH_TetR"/>
</dbReference>
<dbReference type="PANTHER" id="PTHR43479">
    <property type="entry name" value="ACREF/ENVCD OPERON REPRESSOR-RELATED"/>
    <property type="match status" value="1"/>
</dbReference>
<dbReference type="Proteomes" id="UP000183071">
    <property type="component" value="Unassembled WGS sequence"/>
</dbReference>
<reference evidence="4 6" key="1">
    <citation type="submission" date="2015-07" db="EMBL/GenBank/DDBJ databases">
        <title>Genome of Polaribacter dokdonenesis DSW-5, isolated from seawater off Dokdo in Korea.</title>
        <authorList>
            <person name="Yoon K."/>
            <person name="Song J.Y."/>
            <person name="Kim J.F."/>
        </authorList>
    </citation>
    <scope>NUCLEOTIDE SEQUENCE [LARGE SCALE GENOMIC DNA]</scope>
    <source>
        <strain evidence="4 6">DSW-5</strain>
    </source>
</reference>
<evidence type="ECO:0000313" key="5">
    <source>
        <dbReference type="EMBL" id="SEE05624.1"/>
    </source>
</evidence>
<feature type="DNA-binding region" description="H-T-H motif" evidence="2">
    <location>
        <begin position="22"/>
        <end position="41"/>
    </location>
</feature>
<dbReference type="SUPFAM" id="SSF46689">
    <property type="entry name" value="Homeodomain-like"/>
    <property type="match status" value="1"/>
</dbReference>
<accession>A0A0N0CFC6</accession>
<dbReference type="Proteomes" id="UP000037716">
    <property type="component" value="Unassembled WGS sequence"/>
</dbReference>
<gene>
    <name evidence="4" type="ORF">I602_1244</name>
    <name evidence="5" type="ORF">SAMN05444353_0528</name>
</gene>
<dbReference type="EMBL" id="LGBR01000001">
    <property type="protein sequence ID" value="KOY51684.1"/>
    <property type="molecule type" value="Genomic_DNA"/>
</dbReference>
<keyword evidence="7" id="KW-1185">Reference proteome</keyword>
<evidence type="ECO:0000313" key="7">
    <source>
        <dbReference type="Proteomes" id="UP000183071"/>
    </source>
</evidence>
<proteinExistence type="predicted"/>